<dbReference type="InterPro" id="IPR013823">
    <property type="entry name" value="Ribosomal_bL12_C"/>
</dbReference>
<dbReference type="InterPro" id="IPR014719">
    <property type="entry name" value="Ribosomal_bL12_C/ClpS-like"/>
</dbReference>
<dbReference type="GO" id="GO:0006412">
    <property type="term" value="P:translation"/>
    <property type="evidence" value="ECO:0007669"/>
    <property type="project" value="InterPro"/>
</dbReference>
<evidence type="ECO:0000259" key="1">
    <source>
        <dbReference type="Pfam" id="PF00542"/>
    </source>
</evidence>
<dbReference type="AlphaFoldDB" id="A0A1S4EBY1"/>
<keyword evidence="3" id="KW-1185">Reference proteome</keyword>
<sequence>MCVQDSVVVYNKCCTMLCQIIKFISSCLTDNSKTLPTLVTHLTVSKYRIPYILLQFLEDIVEQALSNTELTDVTEQELMSEQETLSESTHAQKRLYEAIRAQKLKEAETLSESTHAQKRLYEAIRAQKCKFVKLMSEQETLSESTHAQKRLYEAIRAQKCKFVKLRECSLYLFLIEVFKVLSSTDRYTLIESFFTEKNTNWTAYLVLISAYVNSAESNSAQIQDFIDQNFKSALSKQDIDLTIKCLLLIRQCCLETIKPQYGSYPHWFSNLPIRSKQEFEFFFRVLSQLVPYEDAMYLKIHINKAPSMPLNCQATFSEYSQLAKTQLKDMKLKGTKDLKRNYFAKKFVESIPAVVKTDVTKEEAEALKASLAKVGGEVSVE</sequence>
<dbReference type="Proteomes" id="UP000079169">
    <property type="component" value="Unplaced"/>
</dbReference>
<dbReference type="PaxDb" id="121845-A0A1S4EBY1"/>
<dbReference type="STRING" id="121845.A0A1S4EBY1"/>
<dbReference type="Pfam" id="PF15865">
    <property type="entry name" value="Fanconi_A_N"/>
    <property type="match status" value="1"/>
</dbReference>
<dbReference type="InterPro" id="IPR003516">
    <property type="entry name" value="FANCA"/>
</dbReference>
<evidence type="ECO:0000313" key="3">
    <source>
        <dbReference type="Proteomes" id="UP000079169"/>
    </source>
</evidence>
<protein>
    <submittedName>
        <fullName evidence="4">Uncharacterized protein LOC108252404</fullName>
    </submittedName>
</protein>
<feature type="domain" description="Fanconi anaemia group A protein N-terminal" evidence="2">
    <location>
        <begin position="94"/>
        <end position="331"/>
    </location>
</feature>
<dbReference type="Gene3D" id="3.30.1390.10">
    <property type="match status" value="1"/>
</dbReference>
<dbReference type="InterPro" id="IPR031729">
    <property type="entry name" value="Fanconi_A_N"/>
</dbReference>
<dbReference type="RefSeq" id="XP_017299617.1">
    <property type="nucleotide sequence ID" value="XM_017444128.1"/>
</dbReference>
<name>A0A1S4EBY1_DIACI</name>
<dbReference type="GO" id="GO:0036297">
    <property type="term" value="P:interstrand cross-link repair"/>
    <property type="evidence" value="ECO:0007669"/>
    <property type="project" value="InterPro"/>
</dbReference>
<dbReference type="GeneID" id="108252404"/>
<proteinExistence type="predicted"/>
<feature type="domain" description="Large ribosomal subunit protein bL12 C-terminal" evidence="1">
    <location>
        <begin position="344"/>
        <end position="380"/>
    </location>
</feature>
<accession>A0A1S4EBY1</accession>
<reference evidence="4" key="1">
    <citation type="submission" date="2025-08" db="UniProtKB">
        <authorList>
            <consortium name="RefSeq"/>
        </authorList>
    </citation>
    <scope>IDENTIFICATION</scope>
</reference>
<dbReference type="GO" id="GO:0043240">
    <property type="term" value="C:Fanconi anaemia nuclear complex"/>
    <property type="evidence" value="ECO:0007669"/>
    <property type="project" value="InterPro"/>
</dbReference>
<dbReference type="Pfam" id="PF00542">
    <property type="entry name" value="Ribosomal_L12"/>
    <property type="match status" value="1"/>
</dbReference>
<gene>
    <name evidence="4" type="primary">LOC108252404</name>
</gene>
<dbReference type="SUPFAM" id="SSF54736">
    <property type="entry name" value="ClpS-like"/>
    <property type="match status" value="1"/>
</dbReference>
<evidence type="ECO:0000259" key="2">
    <source>
        <dbReference type="Pfam" id="PF15865"/>
    </source>
</evidence>
<organism evidence="3 4">
    <name type="scientific">Diaphorina citri</name>
    <name type="common">Asian citrus psyllid</name>
    <dbReference type="NCBI Taxonomy" id="121845"/>
    <lineage>
        <taxon>Eukaryota</taxon>
        <taxon>Metazoa</taxon>
        <taxon>Ecdysozoa</taxon>
        <taxon>Arthropoda</taxon>
        <taxon>Hexapoda</taxon>
        <taxon>Insecta</taxon>
        <taxon>Pterygota</taxon>
        <taxon>Neoptera</taxon>
        <taxon>Paraneoptera</taxon>
        <taxon>Hemiptera</taxon>
        <taxon>Sternorrhyncha</taxon>
        <taxon>Psylloidea</taxon>
        <taxon>Psyllidae</taxon>
        <taxon>Diaphorininae</taxon>
        <taxon>Diaphorina</taxon>
    </lineage>
</organism>
<evidence type="ECO:0000313" key="4">
    <source>
        <dbReference type="RefSeq" id="XP_017299617.1"/>
    </source>
</evidence>
<dbReference type="PANTHER" id="PTHR12047">
    <property type="entry name" value="FANCONI ANEMIA GROUP A PROTEIN"/>
    <property type="match status" value="1"/>
</dbReference>
<dbReference type="GO" id="GO:0003735">
    <property type="term" value="F:structural constituent of ribosome"/>
    <property type="evidence" value="ECO:0007669"/>
    <property type="project" value="InterPro"/>
</dbReference>
<dbReference type="KEGG" id="dci:108252404"/>
<dbReference type="PANTHER" id="PTHR12047:SF2">
    <property type="entry name" value="FANCONI ANEMIA GROUP A PROTEIN"/>
    <property type="match status" value="1"/>
</dbReference>